<evidence type="ECO:0000313" key="4">
    <source>
        <dbReference type="Proteomes" id="UP000222542"/>
    </source>
</evidence>
<protein>
    <recommendedName>
        <fullName evidence="2">NB-ARC domain-containing protein</fullName>
    </recommendedName>
</protein>
<dbReference type="PANTHER" id="PTHR33463:SF198">
    <property type="entry name" value="RPP4C3"/>
    <property type="match status" value="1"/>
</dbReference>
<keyword evidence="1" id="KW-0611">Plant defense</keyword>
<accession>A0A2G2ZKW5</accession>
<dbReference type="InterPro" id="IPR027417">
    <property type="entry name" value="P-loop_NTPase"/>
</dbReference>
<dbReference type="AlphaFoldDB" id="A0A2G2ZKW5"/>
<dbReference type="OMA" id="IEICGME"/>
<organism evidence="3 4">
    <name type="scientific">Capsicum annuum</name>
    <name type="common">Capsicum pepper</name>
    <dbReference type="NCBI Taxonomy" id="4072"/>
    <lineage>
        <taxon>Eukaryota</taxon>
        <taxon>Viridiplantae</taxon>
        <taxon>Streptophyta</taxon>
        <taxon>Embryophyta</taxon>
        <taxon>Tracheophyta</taxon>
        <taxon>Spermatophyta</taxon>
        <taxon>Magnoliopsida</taxon>
        <taxon>eudicotyledons</taxon>
        <taxon>Gunneridae</taxon>
        <taxon>Pentapetalae</taxon>
        <taxon>asterids</taxon>
        <taxon>lamiids</taxon>
        <taxon>Solanales</taxon>
        <taxon>Solanaceae</taxon>
        <taxon>Solanoideae</taxon>
        <taxon>Capsiceae</taxon>
        <taxon>Capsicum</taxon>
    </lineage>
</organism>
<sequence>MEIVTEVERGCFYGWCPKLKSRYLLSRRAKKITLEVTKLQNEGNEHAVFCYPVPVPSNSDEEVMAALRDERITIVGICGMGGIGKTTLAEKIRATAK</sequence>
<keyword evidence="4" id="KW-1185">Reference proteome</keyword>
<evidence type="ECO:0000313" key="3">
    <source>
        <dbReference type="EMBL" id="PHT82640.1"/>
    </source>
</evidence>
<evidence type="ECO:0000259" key="2">
    <source>
        <dbReference type="Pfam" id="PF00931"/>
    </source>
</evidence>
<dbReference type="GO" id="GO:0043531">
    <property type="term" value="F:ADP binding"/>
    <property type="evidence" value="ECO:0007669"/>
    <property type="project" value="InterPro"/>
</dbReference>
<gene>
    <name evidence="3" type="ORF">T459_11083</name>
</gene>
<feature type="domain" description="NB-ARC" evidence="2">
    <location>
        <begin position="61"/>
        <end position="93"/>
    </location>
</feature>
<dbReference type="SUPFAM" id="SSF52540">
    <property type="entry name" value="P-loop containing nucleoside triphosphate hydrolases"/>
    <property type="match status" value="1"/>
</dbReference>
<proteinExistence type="predicted"/>
<dbReference type="EMBL" id="AYRZ02000004">
    <property type="protein sequence ID" value="PHT82640.1"/>
    <property type="molecule type" value="Genomic_DNA"/>
</dbReference>
<dbReference type="Proteomes" id="UP000222542">
    <property type="component" value="Unassembled WGS sequence"/>
</dbReference>
<reference evidence="3 4" key="1">
    <citation type="journal article" date="2014" name="Nat. Genet.">
        <title>Genome sequence of the hot pepper provides insights into the evolution of pungency in Capsicum species.</title>
        <authorList>
            <person name="Kim S."/>
            <person name="Park M."/>
            <person name="Yeom S.I."/>
            <person name="Kim Y.M."/>
            <person name="Lee J.M."/>
            <person name="Lee H.A."/>
            <person name="Seo E."/>
            <person name="Choi J."/>
            <person name="Cheong K."/>
            <person name="Kim K.T."/>
            <person name="Jung K."/>
            <person name="Lee G.W."/>
            <person name="Oh S.K."/>
            <person name="Bae C."/>
            <person name="Kim S.B."/>
            <person name="Lee H.Y."/>
            <person name="Kim S.Y."/>
            <person name="Kim M.S."/>
            <person name="Kang B.C."/>
            <person name="Jo Y.D."/>
            <person name="Yang H.B."/>
            <person name="Jeong H.J."/>
            <person name="Kang W.H."/>
            <person name="Kwon J.K."/>
            <person name="Shin C."/>
            <person name="Lim J.Y."/>
            <person name="Park J.H."/>
            <person name="Huh J.H."/>
            <person name="Kim J.S."/>
            <person name="Kim B.D."/>
            <person name="Cohen O."/>
            <person name="Paran I."/>
            <person name="Suh M.C."/>
            <person name="Lee S.B."/>
            <person name="Kim Y.K."/>
            <person name="Shin Y."/>
            <person name="Noh S.J."/>
            <person name="Park J."/>
            <person name="Seo Y.S."/>
            <person name="Kwon S.Y."/>
            <person name="Kim H.A."/>
            <person name="Park J.M."/>
            <person name="Kim H.J."/>
            <person name="Choi S.B."/>
            <person name="Bosland P.W."/>
            <person name="Reeves G."/>
            <person name="Jo S.H."/>
            <person name="Lee B.W."/>
            <person name="Cho H.T."/>
            <person name="Choi H.S."/>
            <person name="Lee M.S."/>
            <person name="Yu Y."/>
            <person name="Do Choi Y."/>
            <person name="Park B.S."/>
            <person name="van Deynze A."/>
            <person name="Ashrafi H."/>
            <person name="Hill T."/>
            <person name="Kim W.T."/>
            <person name="Pai H.S."/>
            <person name="Ahn H.K."/>
            <person name="Yeam I."/>
            <person name="Giovannoni J.J."/>
            <person name="Rose J.K."/>
            <person name="Sorensen I."/>
            <person name="Lee S.J."/>
            <person name="Kim R.W."/>
            <person name="Choi I.Y."/>
            <person name="Choi B.S."/>
            <person name="Lim J.S."/>
            <person name="Lee Y.H."/>
            <person name="Choi D."/>
        </authorList>
    </citation>
    <scope>NUCLEOTIDE SEQUENCE [LARGE SCALE GENOMIC DNA]</scope>
    <source>
        <strain evidence="4">cv. CM334</strain>
    </source>
</reference>
<reference evidence="3 4" key="2">
    <citation type="journal article" date="2017" name="Genome Biol.">
        <title>New reference genome sequences of hot pepper reveal the massive evolution of plant disease-resistance genes by retroduplication.</title>
        <authorList>
            <person name="Kim S."/>
            <person name="Park J."/>
            <person name="Yeom S.I."/>
            <person name="Kim Y.M."/>
            <person name="Seo E."/>
            <person name="Kim K.T."/>
            <person name="Kim M.S."/>
            <person name="Lee J.M."/>
            <person name="Cheong K."/>
            <person name="Shin H.S."/>
            <person name="Kim S.B."/>
            <person name="Han K."/>
            <person name="Lee J."/>
            <person name="Park M."/>
            <person name="Lee H.A."/>
            <person name="Lee H.Y."/>
            <person name="Lee Y."/>
            <person name="Oh S."/>
            <person name="Lee J.H."/>
            <person name="Choi E."/>
            <person name="Choi E."/>
            <person name="Lee S.E."/>
            <person name="Jeon J."/>
            <person name="Kim H."/>
            <person name="Choi G."/>
            <person name="Song H."/>
            <person name="Lee J."/>
            <person name="Lee S.C."/>
            <person name="Kwon J.K."/>
            <person name="Lee H.Y."/>
            <person name="Koo N."/>
            <person name="Hong Y."/>
            <person name="Kim R.W."/>
            <person name="Kang W.H."/>
            <person name="Huh J.H."/>
            <person name="Kang B.C."/>
            <person name="Yang T.J."/>
            <person name="Lee Y.H."/>
            <person name="Bennetzen J.L."/>
            <person name="Choi D."/>
        </authorList>
    </citation>
    <scope>NUCLEOTIDE SEQUENCE [LARGE SCALE GENOMIC DNA]</scope>
    <source>
        <strain evidence="4">cv. CM334</strain>
    </source>
</reference>
<dbReference type="SMR" id="A0A2G2ZKW5"/>
<name>A0A2G2ZKW5_CAPAN</name>
<dbReference type="InterPro" id="IPR050905">
    <property type="entry name" value="Plant_NBS-LRR"/>
</dbReference>
<dbReference type="Gramene" id="PHT82640">
    <property type="protein sequence ID" value="PHT82640"/>
    <property type="gene ID" value="T459_11083"/>
</dbReference>
<dbReference type="Gene3D" id="3.40.50.300">
    <property type="entry name" value="P-loop containing nucleotide triphosphate hydrolases"/>
    <property type="match status" value="1"/>
</dbReference>
<dbReference type="Pfam" id="PF00931">
    <property type="entry name" value="NB-ARC"/>
    <property type="match status" value="1"/>
</dbReference>
<comment type="caution">
    <text evidence="3">The sequence shown here is derived from an EMBL/GenBank/DDBJ whole genome shotgun (WGS) entry which is preliminary data.</text>
</comment>
<dbReference type="InterPro" id="IPR002182">
    <property type="entry name" value="NB-ARC"/>
</dbReference>
<evidence type="ECO:0000256" key="1">
    <source>
        <dbReference type="ARBA" id="ARBA00022821"/>
    </source>
</evidence>
<dbReference type="PANTHER" id="PTHR33463">
    <property type="entry name" value="NB-ARC DOMAIN-CONTAINING PROTEIN-RELATED"/>
    <property type="match status" value="1"/>
</dbReference>